<dbReference type="Proteomes" id="UP000608923">
    <property type="component" value="Unassembled WGS sequence"/>
</dbReference>
<organism evidence="1 2">
    <name type="scientific">Alcaligenes pakistanensis</name>
    <dbReference type="NCBI Taxonomy" id="1482717"/>
    <lineage>
        <taxon>Bacteria</taxon>
        <taxon>Pseudomonadati</taxon>
        <taxon>Pseudomonadota</taxon>
        <taxon>Betaproteobacteria</taxon>
        <taxon>Burkholderiales</taxon>
        <taxon>Alcaligenaceae</taxon>
        <taxon>Alcaligenes</taxon>
    </lineage>
</organism>
<comment type="caution">
    <text evidence="1">The sequence shown here is derived from an EMBL/GenBank/DDBJ whole genome shotgun (WGS) entry which is preliminary data.</text>
</comment>
<dbReference type="AlphaFoldDB" id="A0A8H9ISY7"/>
<dbReference type="EMBL" id="BMZN01000006">
    <property type="protein sequence ID" value="GHC58623.1"/>
    <property type="molecule type" value="Genomic_DNA"/>
</dbReference>
<proteinExistence type="predicted"/>
<evidence type="ECO:0000313" key="2">
    <source>
        <dbReference type="Proteomes" id="UP000608923"/>
    </source>
</evidence>
<protein>
    <submittedName>
        <fullName evidence="1">Uncharacterized protein</fullName>
    </submittedName>
</protein>
<gene>
    <name evidence="1" type="ORF">GCM10010096_34700</name>
</gene>
<name>A0A8H9ISY7_9BURK</name>
<dbReference type="RefSeq" id="WP_189393927.1">
    <property type="nucleotide sequence ID" value="NZ_BMZN01000006.1"/>
</dbReference>
<keyword evidence="2" id="KW-1185">Reference proteome</keyword>
<accession>A0A8H9ISY7</accession>
<sequence length="119" mass="13486">MNAIAEREVCAHQLAERRRAYIAEQIRDCLIGNTQTVLMSWGWPNRVTAQPREGLLEVLNDEISKSENGHALGPFLKTVLDPEEKDTATLRDLTETIIQEWADVSYECMTAQEQEALPC</sequence>
<reference evidence="2" key="1">
    <citation type="journal article" date="2019" name="Int. J. Syst. Evol. Microbiol.">
        <title>The Global Catalogue of Microorganisms (GCM) 10K type strain sequencing project: providing services to taxonomists for standard genome sequencing and annotation.</title>
        <authorList>
            <consortium name="The Broad Institute Genomics Platform"/>
            <consortium name="The Broad Institute Genome Sequencing Center for Infectious Disease"/>
            <person name="Wu L."/>
            <person name="Ma J."/>
        </authorList>
    </citation>
    <scope>NUCLEOTIDE SEQUENCE [LARGE SCALE GENOMIC DNA]</scope>
    <source>
        <strain evidence="2">KCTC 42083</strain>
    </source>
</reference>
<evidence type="ECO:0000313" key="1">
    <source>
        <dbReference type="EMBL" id="GHC58623.1"/>
    </source>
</evidence>